<gene>
    <name evidence="1" type="ORF">BU25DRAFT_457210</name>
</gene>
<evidence type="ECO:0000313" key="2">
    <source>
        <dbReference type="Proteomes" id="UP000799754"/>
    </source>
</evidence>
<name>A0ACB6S3V2_9PLEO</name>
<organism evidence="1 2">
    <name type="scientific">Macroventuria anomochaeta</name>
    <dbReference type="NCBI Taxonomy" id="301207"/>
    <lineage>
        <taxon>Eukaryota</taxon>
        <taxon>Fungi</taxon>
        <taxon>Dikarya</taxon>
        <taxon>Ascomycota</taxon>
        <taxon>Pezizomycotina</taxon>
        <taxon>Dothideomycetes</taxon>
        <taxon>Pleosporomycetidae</taxon>
        <taxon>Pleosporales</taxon>
        <taxon>Pleosporineae</taxon>
        <taxon>Didymellaceae</taxon>
        <taxon>Macroventuria</taxon>
    </lineage>
</organism>
<dbReference type="Proteomes" id="UP000799754">
    <property type="component" value="Unassembled WGS sequence"/>
</dbReference>
<reference evidence="1" key="1">
    <citation type="journal article" date="2020" name="Stud. Mycol.">
        <title>101 Dothideomycetes genomes: a test case for predicting lifestyles and emergence of pathogens.</title>
        <authorList>
            <person name="Haridas S."/>
            <person name="Albert R."/>
            <person name="Binder M."/>
            <person name="Bloem J."/>
            <person name="Labutti K."/>
            <person name="Salamov A."/>
            <person name="Andreopoulos B."/>
            <person name="Baker S."/>
            <person name="Barry K."/>
            <person name="Bills G."/>
            <person name="Bluhm B."/>
            <person name="Cannon C."/>
            <person name="Castanera R."/>
            <person name="Culley D."/>
            <person name="Daum C."/>
            <person name="Ezra D."/>
            <person name="Gonzalez J."/>
            <person name="Henrissat B."/>
            <person name="Kuo A."/>
            <person name="Liang C."/>
            <person name="Lipzen A."/>
            <person name="Lutzoni F."/>
            <person name="Magnuson J."/>
            <person name="Mondo S."/>
            <person name="Nolan M."/>
            <person name="Ohm R."/>
            <person name="Pangilinan J."/>
            <person name="Park H.-J."/>
            <person name="Ramirez L."/>
            <person name="Alfaro M."/>
            <person name="Sun H."/>
            <person name="Tritt A."/>
            <person name="Yoshinaga Y."/>
            <person name="Zwiers L.-H."/>
            <person name="Turgeon B."/>
            <person name="Goodwin S."/>
            <person name="Spatafora J."/>
            <person name="Crous P."/>
            <person name="Grigoriev I."/>
        </authorList>
    </citation>
    <scope>NUCLEOTIDE SEQUENCE</scope>
    <source>
        <strain evidence="1">CBS 525.71</strain>
    </source>
</reference>
<evidence type="ECO:0000313" key="1">
    <source>
        <dbReference type="EMBL" id="KAF2628941.1"/>
    </source>
</evidence>
<comment type="caution">
    <text evidence="1">The sequence shown here is derived from an EMBL/GenBank/DDBJ whole genome shotgun (WGS) entry which is preliminary data.</text>
</comment>
<accession>A0ACB6S3V2</accession>
<proteinExistence type="predicted"/>
<protein>
    <submittedName>
        <fullName evidence="1">Uncharacterized protein</fullName>
    </submittedName>
</protein>
<keyword evidence="2" id="KW-1185">Reference proteome</keyword>
<sequence length="155" mass="17680">MDAASRALALALPADVADTFANRSEYGNAPLSTIIHRDHGRRSREEQAESQQYLSREEEIALVRFLLLKSNLGQPNWPKAFEKRHPQLQAKRVRSIDWKRHSNNIHEKVVEWFDMIAPVLQDSSVVPENVYNMDETGVMLSMLGSVKVLVGKDDR</sequence>
<dbReference type="EMBL" id="MU006711">
    <property type="protein sequence ID" value="KAF2628941.1"/>
    <property type="molecule type" value="Genomic_DNA"/>
</dbReference>